<dbReference type="RefSeq" id="WP_346821680.1">
    <property type="nucleotide sequence ID" value="NZ_JBDKWZ010000007.1"/>
</dbReference>
<dbReference type="GO" id="GO:0033468">
    <property type="term" value="P:CMP-keto-3-deoxy-D-manno-octulosonic acid biosynthetic process"/>
    <property type="evidence" value="ECO:0007669"/>
    <property type="project" value="UniProtKB-UniRule"/>
</dbReference>
<comment type="similarity">
    <text evidence="5">Belongs to the KdsB family.</text>
</comment>
<comment type="caution">
    <text evidence="6">The sequence shown here is derived from an EMBL/GenBank/DDBJ whole genome shotgun (WGS) entry which is preliminary data.</text>
</comment>
<dbReference type="GO" id="GO:0009103">
    <property type="term" value="P:lipopolysaccharide biosynthetic process"/>
    <property type="evidence" value="ECO:0007669"/>
    <property type="project" value="UniProtKB-UniRule"/>
</dbReference>
<organism evidence="6 7">
    <name type="scientific">Rapidithrix thailandica</name>
    <dbReference type="NCBI Taxonomy" id="413964"/>
    <lineage>
        <taxon>Bacteria</taxon>
        <taxon>Pseudomonadati</taxon>
        <taxon>Bacteroidota</taxon>
        <taxon>Cytophagia</taxon>
        <taxon>Cytophagales</taxon>
        <taxon>Flammeovirgaceae</taxon>
        <taxon>Rapidithrix</taxon>
    </lineage>
</organism>
<dbReference type="HAMAP" id="MF_00057">
    <property type="entry name" value="KdsB"/>
    <property type="match status" value="1"/>
</dbReference>
<evidence type="ECO:0000256" key="1">
    <source>
        <dbReference type="ARBA" id="ARBA00004370"/>
    </source>
</evidence>
<evidence type="ECO:0000256" key="5">
    <source>
        <dbReference type="HAMAP-Rule" id="MF_00057"/>
    </source>
</evidence>
<name>A0AAW9S5X5_9BACT</name>
<comment type="subcellular location">
    <subcellularLocation>
        <location evidence="5">Cytoplasm</location>
    </subcellularLocation>
    <subcellularLocation>
        <location evidence="1">Membrane</location>
    </subcellularLocation>
</comment>
<dbReference type="Gene3D" id="3.90.550.10">
    <property type="entry name" value="Spore Coat Polysaccharide Biosynthesis Protein SpsA, Chain A"/>
    <property type="match status" value="1"/>
</dbReference>
<dbReference type="CDD" id="cd02517">
    <property type="entry name" value="CMP-KDO-Synthetase"/>
    <property type="match status" value="1"/>
</dbReference>
<comment type="function">
    <text evidence="5">Activates KDO (a required 8-carbon sugar) for incorporation into bacterial lipopolysaccharide in Gram-negative bacteria.</text>
</comment>
<keyword evidence="7" id="KW-1185">Reference proteome</keyword>
<dbReference type="GO" id="GO:0008690">
    <property type="term" value="F:3-deoxy-manno-octulosonate cytidylyltransferase activity"/>
    <property type="evidence" value="ECO:0007669"/>
    <property type="project" value="UniProtKB-UniRule"/>
</dbReference>
<protein>
    <recommendedName>
        <fullName evidence="5">3-deoxy-manno-octulosonate cytidylyltransferase</fullName>
        <ecNumber evidence="5">2.7.7.38</ecNumber>
    </recommendedName>
    <alternativeName>
        <fullName evidence="5">CMP-2-keto-3-deoxyoctulosonic acid synthase</fullName>
        <shortName evidence="5">CKS</shortName>
        <shortName evidence="5">CMP-KDO synthase</shortName>
    </alternativeName>
</protein>
<dbReference type="NCBIfam" id="NF003950">
    <property type="entry name" value="PRK05450.1-3"/>
    <property type="match status" value="1"/>
</dbReference>
<dbReference type="NCBIfam" id="TIGR00466">
    <property type="entry name" value="kdsB"/>
    <property type="match status" value="1"/>
</dbReference>
<sequence length="248" mass="28603">MILGIIPSRYASSRFPAKALADIDGKTMIRRVYEQASKAKKLDEIVVATDHEAIVEEVKSFGGNVVMTSENHQSGTDRCYEAYQNFEQKGAEYVVNIQGDEPYLYPEQIDELVDVLQAKNAEIATLIKKIESNQELLNFSEVKVIYNNQNEAIYFSRWPIPFYRGVEESQWYHHLDYYKHIGIYGFRTDILAKICELQPSKLEKAESLEQLRWIENGFKVSLGFTEYESYCVDTPEDLKITLAKMKGK</sequence>
<dbReference type="NCBIfam" id="NF003952">
    <property type="entry name" value="PRK05450.1-5"/>
    <property type="match status" value="1"/>
</dbReference>
<dbReference type="EMBL" id="JBDKWZ010000007">
    <property type="protein sequence ID" value="MEN7548902.1"/>
    <property type="molecule type" value="Genomic_DNA"/>
</dbReference>
<dbReference type="InterPro" id="IPR003329">
    <property type="entry name" value="Cytidylyl_trans"/>
</dbReference>
<proteinExistence type="inferred from homology"/>
<dbReference type="InterPro" id="IPR004528">
    <property type="entry name" value="KdsB"/>
</dbReference>
<keyword evidence="2 5" id="KW-0808">Transferase</keyword>
<evidence type="ECO:0000256" key="4">
    <source>
        <dbReference type="ARBA" id="ARBA00022985"/>
    </source>
</evidence>
<accession>A0AAW9S5X5</accession>
<dbReference type="GO" id="GO:0005829">
    <property type="term" value="C:cytosol"/>
    <property type="evidence" value="ECO:0007669"/>
    <property type="project" value="TreeGrafter"/>
</dbReference>
<gene>
    <name evidence="5 6" type="primary">kdsB</name>
    <name evidence="6" type="ORF">AAG747_13350</name>
</gene>
<dbReference type="Proteomes" id="UP001403385">
    <property type="component" value="Unassembled WGS sequence"/>
</dbReference>
<evidence type="ECO:0000313" key="6">
    <source>
        <dbReference type="EMBL" id="MEN7548902.1"/>
    </source>
</evidence>
<keyword evidence="4 5" id="KW-0448">Lipopolysaccharide biosynthesis</keyword>
<dbReference type="Pfam" id="PF02348">
    <property type="entry name" value="CTP_transf_3"/>
    <property type="match status" value="1"/>
</dbReference>
<keyword evidence="3 5" id="KW-0548">Nucleotidyltransferase</keyword>
<evidence type="ECO:0000256" key="2">
    <source>
        <dbReference type="ARBA" id="ARBA00022679"/>
    </source>
</evidence>
<dbReference type="EC" id="2.7.7.38" evidence="5"/>
<keyword evidence="5" id="KW-0963">Cytoplasm</keyword>
<dbReference type="GO" id="GO:0016020">
    <property type="term" value="C:membrane"/>
    <property type="evidence" value="ECO:0007669"/>
    <property type="project" value="UniProtKB-SubCell"/>
</dbReference>
<evidence type="ECO:0000313" key="7">
    <source>
        <dbReference type="Proteomes" id="UP001403385"/>
    </source>
</evidence>
<dbReference type="AlphaFoldDB" id="A0AAW9S5X5"/>
<dbReference type="FunFam" id="3.90.550.10:FF:000011">
    <property type="entry name" value="3-deoxy-manno-octulosonate cytidylyltransferase"/>
    <property type="match status" value="1"/>
</dbReference>
<dbReference type="PANTHER" id="PTHR42866:SF2">
    <property type="entry name" value="3-DEOXY-MANNO-OCTULOSONATE CYTIDYLYLTRANSFERASE, MITOCHONDRIAL"/>
    <property type="match status" value="1"/>
</dbReference>
<evidence type="ECO:0000256" key="3">
    <source>
        <dbReference type="ARBA" id="ARBA00022695"/>
    </source>
</evidence>
<comment type="catalytic activity">
    <reaction evidence="5">
        <text>3-deoxy-alpha-D-manno-oct-2-ulosonate + CTP = CMP-3-deoxy-beta-D-manno-octulosonate + diphosphate</text>
        <dbReference type="Rhea" id="RHEA:23448"/>
        <dbReference type="ChEBI" id="CHEBI:33019"/>
        <dbReference type="ChEBI" id="CHEBI:37563"/>
        <dbReference type="ChEBI" id="CHEBI:85986"/>
        <dbReference type="ChEBI" id="CHEBI:85987"/>
        <dbReference type="EC" id="2.7.7.38"/>
    </reaction>
</comment>
<dbReference type="PANTHER" id="PTHR42866">
    <property type="entry name" value="3-DEOXY-MANNO-OCTULOSONATE CYTIDYLYLTRANSFERASE"/>
    <property type="match status" value="1"/>
</dbReference>
<reference evidence="6 7" key="1">
    <citation type="submission" date="2024-04" db="EMBL/GenBank/DDBJ databases">
        <title>Novel genus in family Flammeovirgaceae.</title>
        <authorList>
            <person name="Nguyen T.H."/>
            <person name="Vuong T.Q."/>
            <person name="Le H."/>
            <person name="Kim S.-G."/>
        </authorList>
    </citation>
    <scope>NUCLEOTIDE SEQUENCE [LARGE SCALE GENOMIC DNA]</scope>
    <source>
        <strain evidence="6 7">JCM 23209</strain>
    </source>
</reference>
<dbReference type="SUPFAM" id="SSF53448">
    <property type="entry name" value="Nucleotide-diphospho-sugar transferases"/>
    <property type="match status" value="1"/>
</dbReference>
<dbReference type="InterPro" id="IPR029044">
    <property type="entry name" value="Nucleotide-diphossugar_trans"/>
</dbReference>
<comment type="pathway">
    <text evidence="5">Nucleotide-sugar biosynthesis; CMP-3-deoxy-D-manno-octulosonate biosynthesis; CMP-3-deoxy-D-manno-octulosonate from 3-deoxy-D-manno-octulosonate and CTP: step 1/1.</text>
</comment>
<dbReference type="NCBIfam" id="NF009905">
    <property type="entry name" value="PRK13368.1"/>
    <property type="match status" value="1"/>
</dbReference>